<organism evidence="2 3">
    <name type="scientific">Sediminicola arcticus</name>
    <dbReference type="NCBI Taxonomy" id="1574308"/>
    <lineage>
        <taxon>Bacteria</taxon>
        <taxon>Pseudomonadati</taxon>
        <taxon>Bacteroidota</taxon>
        <taxon>Flavobacteriia</taxon>
        <taxon>Flavobacteriales</taxon>
        <taxon>Flavobacteriaceae</taxon>
        <taxon>Sediminicola</taxon>
    </lineage>
</organism>
<dbReference type="PANTHER" id="PTHR47197:SF3">
    <property type="entry name" value="DIHYDRO-HEME D1 DEHYDROGENASE"/>
    <property type="match status" value="1"/>
</dbReference>
<name>A0ABV2SXX3_9FLAO</name>
<dbReference type="PANTHER" id="PTHR47197">
    <property type="entry name" value="PROTEIN NIRF"/>
    <property type="match status" value="1"/>
</dbReference>
<proteinExistence type="predicted"/>
<reference evidence="2 3" key="1">
    <citation type="submission" date="2024-07" db="EMBL/GenBank/DDBJ databases">
        <title>The genome sequence of type strain Sediminicola arcticus GDMCC 1.2805.</title>
        <authorList>
            <person name="Liu Y."/>
        </authorList>
    </citation>
    <scope>NUCLEOTIDE SEQUENCE [LARGE SCALE GENOMIC DNA]</scope>
    <source>
        <strain evidence="2 3">GDMCC 1.2805</strain>
    </source>
</reference>
<evidence type="ECO:0000313" key="3">
    <source>
        <dbReference type="Proteomes" id="UP001549799"/>
    </source>
</evidence>
<protein>
    <submittedName>
        <fullName evidence="2">DUF5074 domain-containing protein</fullName>
    </submittedName>
</protein>
<dbReference type="InterPro" id="IPR051200">
    <property type="entry name" value="Host-pathogen_enzymatic-act"/>
</dbReference>
<accession>A0ABV2SXX3</accession>
<feature type="signal peptide" evidence="1">
    <location>
        <begin position="1"/>
        <end position="22"/>
    </location>
</feature>
<dbReference type="Proteomes" id="UP001549799">
    <property type="component" value="Unassembled WGS sequence"/>
</dbReference>
<dbReference type="PROSITE" id="PS51257">
    <property type="entry name" value="PROKAR_LIPOPROTEIN"/>
    <property type="match status" value="1"/>
</dbReference>
<dbReference type="RefSeq" id="WP_354616549.1">
    <property type="nucleotide sequence ID" value="NZ_JBEXAE010000010.1"/>
</dbReference>
<dbReference type="InterPro" id="IPR031815">
    <property type="entry name" value="DUF5074"/>
</dbReference>
<keyword evidence="3" id="KW-1185">Reference proteome</keyword>
<sequence>MKSTSILASVFILSLLIGSCSTDDTETPQEPLGAYEGGILVSNEGPFGNGTGTVTFISSDLNITESAIYNKVNGEDLGNIVQSIGFNGDQAYIVANNSDKITVVNRYSFEKLGTITEGLDNPRYFVSVNNTGYVTNWGDPFDETDDYVAIINLQNFTVAGTISVVFGPEDIVVNNNTIYVAHQGAFGQNNIITAIDANTNTVLETITVGDVPNSLVLDPQGNLWVLSEGNPSYTDNETAGSLTKINTSSNLVVDTLEFQSTDHPGLLCSDGIDLYYQLNGAVYKMSYSDSSLPSGPRFGGVSFYTMAVANGKLYGTDAKDFASQGSLTVYDLDTNSVIKTVTTGIIPGGIYFN</sequence>
<gene>
    <name evidence="2" type="ORF">ABXZ36_15270</name>
</gene>
<dbReference type="Pfam" id="PF16819">
    <property type="entry name" value="DUF5074"/>
    <property type="match status" value="1"/>
</dbReference>
<keyword evidence="1" id="KW-0732">Signal</keyword>
<dbReference type="InterPro" id="IPR011048">
    <property type="entry name" value="Haem_d1_sf"/>
</dbReference>
<evidence type="ECO:0000256" key="1">
    <source>
        <dbReference type="SAM" id="SignalP"/>
    </source>
</evidence>
<feature type="chain" id="PRO_5046003880" evidence="1">
    <location>
        <begin position="23"/>
        <end position="353"/>
    </location>
</feature>
<dbReference type="Gene3D" id="2.130.10.10">
    <property type="entry name" value="YVTN repeat-like/Quinoprotein amine dehydrogenase"/>
    <property type="match status" value="1"/>
</dbReference>
<dbReference type="SUPFAM" id="SSF51004">
    <property type="entry name" value="C-terminal (heme d1) domain of cytochrome cd1-nitrite reductase"/>
    <property type="match status" value="1"/>
</dbReference>
<dbReference type="InterPro" id="IPR015943">
    <property type="entry name" value="WD40/YVTN_repeat-like_dom_sf"/>
</dbReference>
<evidence type="ECO:0000313" key="2">
    <source>
        <dbReference type="EMBL" id="MET6992007.1"/>
    </source>
</evidence>
<dbReference type="EMBL" id="JBEXAE010000010">
    <property type="protein sequence ID" value="MET6992007.1"/>
    <property type="molecule type" value="Genomic_DNA"/>
</dbReference>
<comment type="caution">
    <text evidence="2">The sequence shown here is derived from an EMBL/GenBank/DDBJ whole genome shotgun (WGS) entry which is preliminary data.</text>
</comment>